<feature type="transmembrane region" description="Helical" evidence="7">
    <location>
        <begin position="758"/>
        <end position="779"/>
    </location>
</feature>
<dbReference type="InterPro" id="IPR037272">
    <property type="entry name" value="SNS_sf"/>
</dbReference>
<evidence type="ECO:0000256" key="6">
    <source>
        <dbReference type="SAM" id="MobiDB-lite"/>
    </source>
</evidence>
<feature type="transmembrane region" description="Helical" evidence="7">
    <location>
        <begin position="684"/>
        <end position="702"/>
    </location>
</feature>
<dbReference type="PROSITE" id="PS50267">
    <property type="entry name" value="NA_NEUROTRAN_SYMP_3"/>
    <property type="match status" value="1"/>
</dbReference>
<dbReference type="SUPFAM" id="SSF161070">
    <property type="entry name" value="SNF-like"/>
    <property type="match status" value="1"/>
</dbReference>
<evidence type="ECO:0000313" key="9">
    <source>
        <dbReference type="Proteomes" id="UP000030763"/>
    </source>
</evidence>
<dbReference type="GO" id="GO:0005886">
    <property type="term" value="C:plasma membrane"/>
    <property type="evidence" value="ECO:0007669"/>
    <property type="project" value="TreeGrafter"/>
</dbReference>
<gene>
    <name evidence="8" type="ORF">EMWEY_00001040</name>
</gene>
<feature type="transmembrane region" description="Helical" evidence="7">
    <location>
        <begin position="1029"/>
        <end position="1050"/>
    </location>
</feature>
<feature type="transmembrane region" description="Helical" evidence="7">
    <location>
        <begin position="142"/>
        <end position="163"/>
    </location>
</feature>
<feature type="transmembrane region" description="Helical" evidence="7">
    <location>
        <begin position="278"/>
        <end position="295"/>
    </location>
</feature>
<dbReference type="InterPro" id="IPR000175">
    <property type="entry name" value="Na/ntran_symport"/>
</dbReference>
<evidence type="ECO:0000256" key="7">
    <source>
        <dbReference type="SAM" id="Phobius"/>
    </source>
</evidence>
<feature type="region of interest" description="Disordered" evidence="6">
    <location>
        <begin position="831"/>
        <end position="852"/>
    </location>
</feature>
<feature type="region of interest" description="Disordered" evidence="6">
    <location>
        <begin position="655"/>
        <end position="675"/>
    </location>
</feature>
<evidence type="ECO:0000256" key="1">
    <source>
        <dbReference type="ARBA" id="ARBA00004141"/>
    </source>
</evidence>
<evidence type="ECO:0000256" key="4">
    <source>
        <dbReference type="ARBA" id="ARBA00022989"/>
    </source>
</evidence>
<organism evidence="8 9">
    <name type="scientific">Eimeria maxima</name>
    <name type="common">Coccidian parasite</name>
    <dbReference type="NCBI Taxonomy" id="5804"/>
    <lineage>
        <taxon>Eukaryota</taxon>
        <taxon>Sar</taxon>
        <taxon>Alveolata</taxon>
        <taxon>Apicomplexa</taxon>
        <taxon>Conoidasida</taxon>
        <taxon>Coccidia</taxon>
        <taxon>Eucoccidiorida</taxon>
        <taxon>Eimeriorina</taxon>
        <taxon>Eimeriidae</taxon>
        <taxon>Eimeria</taxon>
    </lineage>
</organism>
<reference evidence="8" key="1">
    <citation type="submission" date="2013-10" db="EMBL/GenBank/DDBJ databases">
        <title>Genomic analysis of the causative agents of coccidiosis in chickens.</title>
        <authorList>
            <person name="Reid A.J."/>
            <person name="Blake D."/>
            <person name="Billington K."/>
            <person name="Browne H."/>
            <person name="Dunn M."/>
            <person name="Hung S."/>
            <person name="Kawahara F."/>
            <person name="Miranda-Saavedra D."/>
            <person name="Mourier T."/>
            <person name="Nagra H."/>
            <person name="Otto T.D."/>
            <person name="Rawlings N."/>
            <person name="Sanchez A."/>
            <person name="Sanders M."/>
            <person name="Subramaniam C."/>
            <person name="Tay Y."/>
            <person name="Dear P."/>
            <person name="Doerig C."/>
            <person name="Gruber A."/>
            <person name="Parkinson J."/>
            <person name="Shirley M."/>
            <person name="Wan K.L."/>
            <person name="Berriman M."/>
            <person name="Tomley F."/>
            <person name="Pain A."/>
        </authorList>
    </citation>
    <scope>NUCLEOTIDE SEQUENCE [LARGE SCALE GENOMIC DNA]</scope>
    <source>
        <strain evidence="8">Weybridge</strain>
    </source>
</reference>
<feature type="transmembrane region" description="Helical" evidence="7">
    <location>
        <begin position="384"/>
        <end position="405"/>
    </location>
</feature>
<sequence length="1158" mass="126363">MRCENAGATDEVQHSAAAAPSPQDEASGCGGWQGGTGTDEGEGIWDTDCTSDSGMGASVSLQASMVHEAARWFPHTNIYARMKDDAQSQFDKKHECRDAVTGRLRIGGSIFTLLLFICITQRQSSLEDIPLAAFEMGGVRFIAFASLMTIACSLPIMVIDVALGQAAQGSVISAFESLHRRLRGLGLAMAASNTVAAVQQTYISSLVLHFLVTSIGTLSTWITSDTFHEVCASLAAAECAEDMRCSLEPSGECVASVEKYINGSWTHLLTSTDVTSRACKVLCCLAIWLIITYTLTQAPRALGTLGACVFPCMFILLPSLVLMEMTAEDQKYNMTDIFKLPPPSASFRDKYFCVAMLPLLLYMPGDGVVLTVASYDKLAHNPVIISVACLAAKWLVAYMLFYLLFYAEEVAVLRLCNLAAPAADVLHVFNGMFRPNAFQWITSGVPGSAAFPVMWYVMTRMWPESWFLGLMSFVAILTQRFSSCWCLVLVQWSVICEMRWLRLPSKPQEPKGLPLSASTAGAPKAAAPVAANQQQQEEEEQQQRQQQPHITGNELNAPSPPSSSEPQEAPLRETVDSGRLGGSAVDGVVRRRRRRGQEERCSSGGGEGGWSFSFYRVLRRSTGDTYEDDDEDKALGAAEGLFAVRAVAPVDTPLSWWGGPEAEGQEKTREGRGGGPTKFRVSRLLLALVVYGPPATLSAFLVCSDLRAADTPRNPRFTAPVQYSLMINADVFVRLLLGSAKCVHLAWLFGARQQAERVGVFPLLVLGCSSVSVMVVPLLRVLFCLELSTSVFLLMLLPLFFVCLTFCIVAVQTARDLRCILAHKKGPSPLRFRSSPSAARGSRRGLHRSGARSLSLHTRTLPSLPFDGGSARTSKEEHLFVQSKSLSLERSAALICRDGTGSTPREPCLSKTPSSKETILQPAAAKGRDQGLAKEEVEKKQHKQRRGTSLRTFFLFLRLLKSNLYWAFIGNVEILRGSLNMALTGNPCKPIPLVWGWLFKFIATPWLLLDSVEHLVTTLPRAFTGLNGAGCLIAYLLLAWVALLLCIVLYERDLLQKQPLQHMEIACKPGGVTAAAESGYLSRAASAAISPCVGACALPFWCAASCGCQLSFAYLEELHADSSRSSNQLQLQQQPQHQGQQLEQLEQQLGQKQPQHLD</sequence>
<protein>
    <submittedName>
        <fullName evidence="8">Uncharacterized protein</fullName>
    </submittedName>
</protein>
<keyword evidence="5 7" id="KW-0472">Membrane</keyword>
<dbReference type="Pfam" id="PF00209">
    <property type="entry name" value="SNF"/>
    <property type="match status" value="1"/>
</dbReference>
<feature type="transmembrane region" description="Helical" evidence="7">
    <location>
        <begin position="437"/>
        <end position="458"/>
    </location>
</feature>
<keyword evidence="4 7" id="KW-1133">Transmembrane helix</keyword>
<dbReference type="Proteomes" id="UP000030763">
    <property type="component" value="Unassembled WGS sequence"/>
</dbReference>
<feature type="compositionally biased region" description="Basic and acidic residues" evidence="6">
    <location>
        <begin position="926"/>
        <end position="939"/>
    </location>
</feature>
<dbReference type="EMBL" id="HG722022">
    <property type="protein sequence ID" value="CDJ61167.1"/>
    <property type="molecule type" value="Genomic_DNA"/>
</dbReference>
<evidence type="ECO:0000256" key="3">
    <source>
        <dbReference type="ARBA" id="ARBA00022692"/>
    </source>
</evidence>
<feature type="region of interest" description="Disordered" evidence="6">
    <location>
        <begin position="507"/>
        <end position="606"/>
    </location>
</feature>
<evidence type="ECO:0000256" key="2">
    <source>
        <dbReference type="ARBA" id="ARBA00022448"/>
    </source>
</evidence>
<reference evidence="8" key="2">
    <citation type="submission" date="2013-10" db="EMBL/GenBank/DDBJ databases">
        <authorList>
            <person name="Aslett M."/>
        </authorList>
    </citation>
    <scope>NUCLEOTIDE SEQUENCE [LARGE SCALE GENOMIC DNA]</scope>
    <source>
        <strain evidence="8">Weybridge</strain>
    </source>
</reference>
<feature type="compositionally biased region" description="Low complexity" evidence="6">
    <location>
        <begin position="517"/>
        <end position="535"/>
    </location>
</feature>
<dbReference type="GeneID" id="25334090"/>
<dbReference type="RefSeq" id="XP_013337817.1">
    <property type="nucleotide sequence ID" value="XM_013482363.1"/>
</dbReference>
<feature type="region of interest" description="Disordered" evidence="6">
    <location>
        <begin position="1"/>
        <end position="49"/>
    </location>
</feature>
<feature type="region of interest" description="Disordered" evidence="6">
    <location>
        <begin position="922"/>
        <end position="941"/>
    </location>
</feature>
<dbReference type="GO" id="GO:0035725">
    <property type="term" value="P:sodium ion transmembrane transport"/>
    <property type="evidence" value="ECO:0007669"/>
    <property type="project" value="TreeGrafter"/>
</dbReference>
<dbReference type="VEuPathDB" id="ToxoDB:EMWEY_00001040"/>
<feature type="transmembrane region" description="Helical" evidence="7">
    <location>
        <begin position="351"/>
        <end position="372"/>
    </location>
</feature>
<keyword evidence="3 7" id="KW-0812">Transmembrane</keyword>
<feature type="transmembrane region" description="Helical" evidence="7">
    <location>
        <begin position="731"/>
        <end position="751"/>
    </location>
</feature>
<feature type="transmembrane region" description="Helical" evidence="7">
    <location>
        <begin position="301"/>
        <end position="323"/>
    </location>
</feature>
<feature type="compositionally biased region" description="Basic residues" evidence="6">
    <location>
        <begin position="841"/>
        <end position="850"/>
    </location>
</feature>
<feature type="compositionally biased region" description="Gly residues" evidence="6">
    <location>
        <begin position="28"/>
        <end position="38"/>
    </location>
</feature>
<evidence type="ECO:0000313" key="8">
    <source>
        <dbReference type="EMBL" id="CDJ61167.1"/>
    </source>
</evidence>
<proteinExistence type="predicted"/>
<evidence type="ECO:0000256" key="5">
    <source>
        <dbReference type="ARBA" id="ARBA00023136"/>
    </source>
</evidence>
<dbReference type="OMA" id="KHECRDA"/>
<dbReference type="PANTHER" id="PTHR11616:SF240">
    <property type="entry name" value="BLOATED TUBULES, ISOFORM B-RELATED"/>
    <property type="match status" value="1"/>
</dbReference>
<keyword evidence="2" id="KW-0813">Transport</keyword>
<comment type="subcellular location">
    <subcellularLocation>
        <location evidence="1">Membrane</location>
        <topology evidence="1">Multi-pass membrane protein</topology>
    </subcellularLocation>
</comment>
<feature type="transmembrane region" description="Helical" evidence="7">
    <location>
        <begin position="791"/>
        <end position="811"/>
    </location>
</feature>
<dbReference type="AlphaFoldDB" id="U6MAD6"/>
<dbReference type="OrthoDB" id="345748at2759"/>
<accession>U6MAD6</accession>
<name>U6MAD6_EIMMA</name>
<feature type="transmembrane region" description="Helical" evidence="7">
    <location>
        <begin position="470"/>
        <end position="495"/>
    </location>
</feature>
<keyword evidence="9" id="KW-1185">Reference proteome</keyword>
<feature type="transmembrane region" description="Helical" evidence="7">
    <location>
        <begin position="990"/>
        <end position="1009"/>
    </location>
</feature>
<feature type="transmembrane region" description="Helical" evidence="7">
    <location>
        <begin position="102"/>
        <end position="122"/>
    </location>
</feature>
<dbReference type="PANTHER" id="PTHR11616">
    <property type="entry name" value="SODIUM/CHLORIDE DEPENDENT TRANSPORTER"/>
    <property type="match status" value="1"/>
</dbReference>